<evidence type="ECO:0000313" key="2">
    <source>
        <dbReference type="EMBL" id="EFN83534.1"/>
    </source>
</evidence>
<dbReference type="AlphaFoldDB" id="E2BL97"/>
<keyword evidence="1" id="KW-0812">Transmembrane</keyword>
<dbReference type="InParanoid" id="E2BL97"/>
<keyword evidence="1" id="KW-0472">Membrane</keyword>
<reference evidence="2 3" key="1">
    <citation type="journal article" date="2010" name="Science">
        <title>Genomic comparison of the ants Camponotus floridanus and Harpegnathos saltator.</title>
        <authorList>
            <person name="Bonasio R."/>
            <person name="Zhang G."/>
            <person name="Ye C."/>
            <person name="Mutti N.S."/>
            <person name="Fang X."/>
            <person name="Qin N."/>
            <person name="Donahue G."/>
            <person name="Yang P."/>
            <person name="Li Q."/>
            <person name="Li C."/>
            <person name="Zhang P."/>
            <person name="Huang Z."/>
            <person name="Berger S.L."/>
            <person name="Reinberg D."/>
            <person name="Wang J."/>
            <person name="Liebig J."/>
        </authorList>
    </citation>
    <scope>NUCLEOTIDE SEQUENCE [LARGE SCALE GENOMIC DNA]</scope>
    <source>
        <strain evidence="2 3">R22 G/1</strain>
    </source>
</reference>
<dbReference type="Proteomes" id="UP000008237">
    <property type="component" value="Unassembled WGS sequence"/>
</dbReference>
<feature type="transmembrane region" description="Helical" evidence="1">
    <location>
        <begin position="6"/>
        <end position="26"/>
    </location>
</feature>
<sequence>MVQPKTLYDAIKPLIVANFIVGLGIWPGETIIRKTISIGYSVFCLIIFGVLIKLSMSYFDETYQQRLNEISNRTFQAVFYTNIAMTLCLIITSIWRIKVDLKSL</sequence>
<proteinExistence type="predicted"/>
<protein>
    <submittedName>
        <fullName evidence="2">Uncharacterized protein</fullName>
    </submittedName>
</protein>
<name>E2BL97_HARSA</name>
<accession>E2BL97</accession>
<gene>
    <name evidence="2" type="ORF">EAI_01064</name>
</gene>
<feature type="transmembrane region" description="Helical" evidence="1">
    <location>
        <begin position="79"/>
        <end position="97"/>
    </location>
</feature>
<evidence type="ECO:0000313" key="3">
    <source>
        <dbReference type="Proteomes" id="UP000008237"/>
    </source>
</evidence>
<dbReference type="EMBL" id="GL449001">
    <property type="protein sequence ID" value="EFN83534.1"/>
    <property type="molecule type" value="Genomic_DNA"/>
</dbReference>
<evidence type="ECO:0000256" key="1">
    <source>
        <dbReference type="SAM" id="Phobius"/>
    </source>
</evidence>
<dbReference type="OMA" id="FYANICM"/>
<dbReference type="OrthoDB" id="6366728at2759"/>
<feature type="transmembrane region" description="Helical" evidence="1">
    <location>
        <begin position="38"/>
        <end position="59"/>
    </location>
</feature>
<keyword evidence="3" id="KW-1185">Reference proteome</keyword>
<organism evidence="3">
    <name type="scientific">Harpegnathos saltator</name>
    <name type="common">Jerdon's jumping ant</name>
    <dbReference type="NCBI Taxonomy" id="610380"/>
    <lineage>
        <taxon>Eukaryota</taxon>
        <taxon>Metazoa</taxon>
        <taxon>Ecdysozoa</taxon>
        <taxon>Arthropoda</taxon>
        <taxon>Hexapoda</taxon>
        <taxon>Insecta</taxon>
        <taxon>Pterygota</taxon>
        <taxon>Neoptera</taxon>
        <taxon>Endopterygota</taxon>
        <taxon>Hymenoptera</taxon>
        <taxon>Apocrita</taxon>
        <taxon>Aculeata</taxon>
        <taxon>Formicoidea</taxon>
        <taxon>Formicidae</taxon>
        <taxon>Ponerinae</taxon>
        <taxon>Ponerini</taxon>
        <taxon>Harpegnathos</taxon>
    </lineage>
</organism>
<keyword evidence="1" id="KW-1133">Transmembrane helix</keyword>